<feature type="region of interest" description="Disordered" evidence="1">
    <location>
        <begin position="1327"/>
        <end position="1350"/>
    </location>
</feature>
<feature type="compositionally biased region" description="Basic and acidic residues" evidence="1">
    <location>
        <begin position="651"/>
        <end position="668"/>
    </location>
</feature>
<name>A0A7R8VF23_TIMDO</name>
<feature type="domain" description="Phospholipid/glycerol acyltransferase" evidence="3">
    <location>
        <begin position="1105"/>
        <end position="1229"/>
    </location>
</feature>
<dbReference type="EMBL" id="OA565576">
    <property type="protein sequence ID" value="CAD7197302.1"/>
    <property type="molecule type" value="Genomic_DNA"/>
</dbReference>
<feature type="transmembrane region" description="Helical" evidence="2">
    <location>
        <begin position="1035"/>
        <end position="1067"/>
    </location>
</feature>
<sequence length="1350" mass="153937">MIRGYCALQTQERALQGNSKIVDILDKLFGLKEDHEEFAINSIKAIWIPVSNVDSKRAFFAYSNIMPDKRTNLKIENLETMLSLYFGDWHEVRWDYHAFGLSRFYSIEVGFVSNEILVKEPGTKLVQHLSSVNSRYKGCVVFQFTLFGVIESLKNKISGPFFNAREPSSSQPILSVHEAVLTSLYLSSPIAMADHLIVALTSFTQLQVHLFHIGVPPAVTQRRFQTALQVICGLKHKSKETFGEMVDNELFSGLMLTTRRGVTFFFLQPSSPLAQNELLRFLVLHGSPLYFQPDFFTPEGLKIQPWMPEGRLTDYMFRRINAIIRSLSGGDLPKAETIISVWIPEVNQSQEDNIKDNVKNQQKLQFFVMRQLIEKDIKVLQNASATECLRALVDTINRCWDHKLKLVQNYWSAELPELNECVAKAKAVFLDTQKRKHNYLAFLNEKYSKGQSIATEQVHIIQEFFGRGVTVKINLGHHRFKIHWFIHDRQIVRNFIYVHWFRKHKEPANKNGHIIDESDNEDGGNKNKSSKTSSCYGNKTEGQISGINDFAQIWRRKMRSSLRESSSFSYKSRSSCSLSLGGSGGGAMDIKEINTIPVCMPLLEFCQTLHKVLPNRACAQPRVPCDVREQDPSRRTGLAQQCTPTKASASHLHDELETPHGKDSARRKTKELSEFLIRGSTMSESFRAGCSIETIPTPVSPRSTAAVWYSDMFEHTLRTDLEERLVSAQCTIKQVDLGALSNMMVLLCIARYAMQTNNSQRHYGVTEVNEVALCVSHSSLMSSDRMKPSSTQTQNLSSPPRVTFKRPHILHNILVHPELPDPKKIREEKPTTKGSYPCSSTRCSTCGIHLPATSFKQQSSLRQRMNNHRFDTNRKDPDKPVPIHADNHNQDFQTCYNTKILRAFQKQYLFRFLFPFFLSKCSSSEVEDEEDIFRTLRSLCLLIELQSTELALRIPHSSLMSSDGMKPSRAVMTIHVQFYHLLFECPPAVYSLLHLFIQLSILPPHGSGWMRALSYLSELKQAVQMGYVDILCSQWVIWLLAPLLVTFLLPLIIVFLFYLTALILYIYKLHRDRLRHAYETDFWDGARKSVAAVWDAHGWIWHAYEVSGMDNIPDDTPALFVYYHGAIPIDLYYFISKTFLFKNRLIHTVADRFLFNIPGFSIISEALKVIPGTLQTCSNILKTNHLLAISPGGVYEAQFGNAYYKLMWKKRMGFAKVALEAKVPIIPVFTTNIRESFRSVSLARRLWLKIYTVTKLPIVPIYGGFPVKLRTHVGEPIAYDGNLTPEQLQKKEVALCVSHSSLMSSDMKPRSGDWAEVALCVSHSSLMSSDMKPRSGDWAATRNPDETLKD</sequence>
<dbReference type="Pfam" id="PF01553">
    <property type="entry name" value="Acyltransferase"/>
    <property type="match status" value="1"/>
</dbReference>
<accession>A0A7R8VF23</accession>
<feature type="compositionally biased region" description="Polar residues" evidence="1">
    <location>
        <begin position="832"/>
        <end position="842"/>
    </location>
</feature>
<dbReference type="SUPFAM" id="SSF69593">
    <property type="entry name" value="Glycerol-3-phosphate (1)-acyltransferase"/>
    <property type="match status" value="1"/>
</dbReference>
<organism evidence="4">
    <name type="scientific">Timema douglasi</name>
    <name type="common">Walking stick</name>
    <dbReference type="NCBI Taxonomy" id="61478"/>
    <lineage>
        <taxon>Eukaryota</taxon>
        <taxon>Metazoa</taxon>
        <taxon>Ecdysozoa</taxon>
        <taxon>Arthropoda</taxon>
        <taxon>Hexapoda</taxon>
        <taxon>Insecta</taxon>
        <taxon>Pterygota</taxon>
        <taxon>Neoptera</taxon>
        <taxon>Polyneoptera</taxon>
        <taxon>Phasmatodea</taxon>
        <taxon>Timematodea</taxon>
        <taxon>Timematoidea</taxon>
        <taxon>Timematidae</taxon>
        <taxon>Timema</taxon>
    </lineage>
</organism>
<protein>
    <recommendedName>
        <fullName evidence="3">Phospholipid/glycerol acyltransferase domain-containing protein</fullName>
    </recommendedName>
</protein>
<feature type="region of interest" description="Disordered" evidence="1">
    <location>
        <begin position="627"/>
        <end position="668"/>
    </location>
</feature>
<feature type="compositionally biased region" description="Polar residues" evidence="1">
    <location>
        <begin position="638"/>
        <end position="648"/>
    </location>
</feature>
<evidence type="ECO:0000256" key="2">
    <source>
        <dbReference type="SAM" id="Phobius"/>
    </source>
</evidence>
<dbReference type="InterPro" id="IPR002123">
    <property type="entry name" value="Plipid/glycerol_acylTrfase"/>
</dbReference>
<feature type="region of interest" description="Disordered" evidence="1">
    <location>
        <begin position="823"/>
        <end position="842"/>
    </location>
</feature>
<feature type="region of interest" description="Disordered" evidence="1">
    <location>
        <begin position="511"/>
        <end position="537"/>
    </location>
</feature>
<dbReference type="GO" id="GO:0016020">
    <property type="term" value="C:membrane"/>
    <property type="evidence" value="ECO:0007669"/>
    <property type="project" value="TreeGrafter"/>
</dbReference>
<dbReference type="PANTHER" id="PTHR22753">
    <property type="entry name" value="TRANSMEMBRANE PROTEIN 68"/>
    <property type="match status" value="1"/>
</dbReference>
<dbReference type="GO" id="GO:0016746">
    <property type="term" value="F:acyltransferase activity"/>
    <property type="evidence" value="ECO:0007669"/>
    <property type="project" value="InterPro"/>
</dbReference>
<evidence type="ECO:0000259" key="3">
    <source>
        <dbReference type="Pfam" id="PF01553"/>
    </source>
</evidence>
<reference evidence="4" key="1">
    <citation type="submission" date="2020-11" db="EMBL/GenBank/DDBJ databases">
        <authorList>
            <person name="Tran Van P."/>
        </authorList>
    </citation>
    <scope>NUCLEOTIDE SEQUENCE</scope>
</reference>
<evidence type="ECO:0000256" key="1">
    <source>
        <dbReference type="SAM" id="MobiDB-lite"/>
    </source>
</evidence>
<keyword evidence="2" id="KW-1133">Transmembrane helix</keyword>
<dbReference type="CDD" id="cd07987">
    <property type="entry name" value="LPLAT_MGAT-like"/>
    <property type="match status" value="1"/>
</dbReference>
<evidence type="ECO:0000313" key="4">
    <source>
        <dbReference type="EMBL" id="CAD7197302.1"/>
    </source>
</evidence>
<keyword evidence="2" id="KW-0812">Transmembrane</keyword>
<keyword evidence="2" id="KW-0472">Membrane</keyword>
<proteinExistence type="predicted"/>
<feature type="region of interest" description="Disordered" evidence="1">
    <location>
        <begin position="783"/>
        <end position="802"/>
    </location>
</feature>
<gene>
    <name evidence="4" type="ORF">TDIB3V08_LOCUS3612</name>
</gene>
<dbReference type="PANTHER" id="PTHR22753:SF14">
    <property type="entry name" value="MONOACYLGLYCEROL_DIACYLGLYCEROL O-ACYLTRANSFERASE"/>
    <property type="match status" value="1"/>
</dbReference>
<feature type="compositionally biased region" description="Polar residues" evidence="1">
    <location>
        <begin position="783"/>
        <end position="800"/>
    </location>
</feature>